<dbReference type="InterPro" id="IPR025359">
    <property type="entry name" value="SduA_C"/>
</dbReference>
<protein>
    <recommendedName>
        <fullName evidence="1">Shedu protein SduA C-terminal domain-containing protein</fullName>
    </recommendedName>
</protein>
<name>A0A9X3A0B5_9BACT</name>
<organism evidence="2 3">
    <name type="scientific">Salinibacter ruber</name>
    <dbReference type="NCBI Taxonomy" id="146919"/>
    <lineage>
        <taxon>Bacteria</taxon>
        <taxon>Pseudomonadati</taxon>
        <taxon>Rhodothermota</taxon>
        <taxon>Rhodothermia</taxon>
        <taxon>Rhodothermales</taxon>
        <taxon>Salinibacteraceae</taxon>
        <taxon>Salinibacter</taxon>
    </lineage>
</organism>
<feature type="domain" description="Shedu protein SduA C-terminal" evidence="1">
    <location>
        <begin position="30"/>
        <end position="165"/>
    </location>
</feature>
<dbReference type="EMBL" id="JANUBF010000036">
    <property type="protein sequence ID" value="MCS4038068.1"/>
    <property type="molecule type" value="Genomic_DNA"/>
</dbReference>
<evidence type="ECO:0000259" key="1">
    <source>
        <dbReference type="Pfam" id="PF14082"/>
    </source>
</evidence>
<comment type="caution">
    <text evidence="2">The sequence shown here is derived from an EMBL/GenBank/DDBJ whole genome shotgun (WGS) entry which is preliminary data.</text>
</comment>
<dbReference type="Pfam" id="PF14082">
    <property type="entry name" value="SduA_C"/>
    <property type="match status" value="1"/>
</dbReference>
<sequence>MFLPFHYSDIMARRNINQVKSRSSWYGILVISQPDLKGLGNDRKPDFMFLRKDSTSWSPVLVEIEDPNKDIYLSDKVKERSEFTEARAQIKQWKSWFDRSENEEIFKKRYIRLHSPRAMDLKIDPQYILIYGRRSEFENDRDVKEHRRTLLDRYDSELMSYDRLYPSMHYGSRLITVQAKGPRQYEAKAVPRTFSTAGAPFAKAYLEVSGLKDAIIEDDRIRPERQDFLLERIDYWREWASSDSVNPEEHSLSGNE</sequence>
<evidence type="ECO:0000313" key="2">
    <source>
        <dbReference type="EMBL" id="MCS4038068.1"/>
    </source>
</evidence>
<accession>A0A9X3A0B5</accession>
<proteinExistence type="predicted"/>
<gene>
    <name evidence="2" type="ORF">GGQ01_003158</name>
</gene>
<reference evidence="2" key="1">
    <citation type="submission" date="2022-08" db="EMBL/GenBank/DDBJ databases">
        <title>Genomic Encyclopedia of Type Strains, Phase V (KMG-V): Genome sequencing to study the core and pangenomes of soil and plant-associated prokaryotes.</title>
        <authorList>
            <person name="Whitman W."/>
        </authorList>
    </citation>
    <scope>NUCLEOTIDE SEQUENCE</scope>
    <source>
        <strain evidence="2">SP3012</strain>
    </source>
</reference>
<evidence type="ECO:0000313" key="3">
    <source>
        <dbReference type="Proteomes" id="UP001155040"/>
    </source>
</evidence>
<dbReference type="Proteomes" id="UP001155040">
    <property type="component" value="Unassembled WGS sequence"/>
</dbReference>
<dbReference type="AlphaFoldDB" id="A0A9X3A0B5"/>